<organism evidence="2">
    <name type="scientific">Hellea balneolensis</name>
    <dbReference type="NCBI Taxonomy" id="287478"/>
    <lineage>
        <taxon>Bacteria</taxon>
        <taxon>Pseudomonadati</taxon>
        <taxon>Pseudomonadota</taxon>
        <taxon>Alphaproteobacteria</taxon>
        <taxon>Maricaulales</taxon>
        <taxon>Robiginitomaculaceae</taxon>
        <taxon>Hellea</taxon>
    </lineage>
</organism>
<dbReference type="InterPro" id="IPR039366">
    <property type="entry name" value="Pilotin"/>
</dbReference>
<gene>
    <name evidence="2" type="ORF">ENK01_02840</name>
</gene>
<dbReference type="EMBL" id="DROP01000193">
    <property type="protein sequence ID" value="HHI88866.1"/>
    <property type="molecule type" value="Genomic_DNA"/>
</dbReference>
<accession>A0A7V5NXK0</accession>
<feature type="region of interest" description="Disordered" evidence="1">
    <location>
        <begin position="159"/>
        <end position="179"/>
    </location>
</feature>
<comment type="caution">
    <text evidence="2">The sequence shown here is derived from an EMBL/GenBank/DDBJ whole genome shotgun (WGS) entry which is preliminary data.</text>
</comment>
<evidence type="ECO:0000256" key="1">
    <source>
        <dbReference type="SAM" id="MobiDB-lite"/>
    </source>
</evidence>
<name>A0A7V5NXK0_9PROT</name>
<sequence>MLRGTQAKTPTGPLVFKAWITDWAGRKILELPAPVPYTGSNFDYHLVLEGAHGIASPNPSVTGPTSPPLSGATRIEGQISFNAYKGLPVGSQILIDLERQDYRALPAQIASQRLSVTGTQGPVNFTLDVKRADLDPKLPAPSLRVRIIDTRGRILFSNPGGTPLKTGRNHINLRPSPNY</sequence>
<dbReference type="Pfam" id="PF09619">
    <property type="entry name" value="YscW"/>
    <property type="match status" value="1"/>
</dbReference>
<dbReference type="Proteomes" id="UP000885806">
    <property type="component" value="Unassembled WGS sequence"/>
</dbReference>
<reference evidence="2" key="1">
    <citation type="journal article" date="2020" name="mSystems">
        <title>Genome- and Community-Level Interaction Insights into Carbon Utilization and Element Cycling Functions of Hydrothermarchaeota in Hydrothermal Sediment.</title>
        <authorList>
            <person name="Zhou Z."/>
            <person name="Liu Y."/>
            <person name="Xu W."/>
            <person name="Pan J."/>
            <person name="Luo Z.H."/>
            <person name="Li M."/>
        </authorList>
    </citation>
    <scope>NUCLEOTIDE SEQUENCE [LARGE SCALE GENOMIC DNA]</scope>
    <source>
        <strain evidence="2">HyVt-538</strain>
    </source>
</reference>
<protein>
    <submittedName>
        <fullName evidence="2">Uncharacterized protein</fullName>
    </submittedName>
</protein>
<dbReference type="AlphaFoldDB" id="A0A7V5NXK0"/>
<evidence type="ECO:0000313" key="2">
    <source>
        <dbReference type="EMBL" id="HHI88866.1"/>
    </source>
</evidence>
<proteinExistence type="predicted"/>